<sequence length="224" mass="26985">MSADLSKMRKEYSDRHQILDENDIIDDPFELFHYWFEMAKEKAPDDKWTETNAVCLSTATKDGRPSSRMVLLKGYDPKNGFTFFTNYESRKGIEIQENEQVALLFYWNYLSRQIRIEGCAKKSSTEESDRYFQSRPKISQISARISEQSRPIDSRETLIQRQQKELEKFPNNTMIPRPEFWGGFHIQPKRFEFWQGQSDRTHDRFIFEFDSIEQKWKKYYRIQP</sequence>
<evidence type="ECO:0000256" key="3">
    <source>
        <dbReference type="ARBA" id="ARBA00004738"/>
    </source>
</evidence>
<dbReference type="PIRSF" id="PIRSF000190">
    <property type="entry name" value="Pyd_amn-ph_oxd"/>
    <property type="match status" value="1"/>
</dbReference>
<dbReference type="FunFam" id="2.30.110.10:FF:000020">
    <property type="entry name" value="PNPO isoform 11"/>
    <property type="match status" value="1"/>
</dbReference>
<organism evidence="18 19">
    <name type="scientific">Dermatophagoides pteronyssinus</name>
    <name type="common">European house dust mite</name>
    <dbReference type="NCBI Taxonomy" id="6956"/>
    <lineage>
        <taxon>Eukaryota</taxon>
        <taxon>Metazoa</taxon>
        <taxon>Ecdysozoa</taxon>
        <taxon>Arthropoda</taxon>
        <taxon>Chelicerata</taxon>
        <taxon>Arachnida</taxon>
        <taxon>Acari</taxon>
        <taxon>Acariformes</taxon>
        <taxon>Sarcoptiformes</taxon>
        <taxon>Astigmata</taxon>
        <taxon>Psoroptidia</taxon>
        <taxon>Analgoidea</taxon>
        <taxon>Pyroglyphidae</taxon>
        <taxon>Dermatophagoidinae</taxon>
        <taxon>Dermatophagoides</taxon>
    </lineage>
</organism>
<evidence type="ECO:0000256" key="2">
    <source>
        <dbReference type="ARBA" id="ARBA00003691"/>
    </source>
</evidence>
<dbReference type="Proteomes" id="UP000515146">
    <property type="component" value="Unplaced"/>
</dbReference>
<gene>
    <name evidence="19" type="primary">LOC113795935</name>
</gene>
<keyword evidence="9" id="KW-0288">FMN</keyword>
<evidence type="ECO:0000256" key="14">
    <source>
        <dbReference type="ARBA" id="ARBA00073441"/>
    </source>
</evidence>
<dbReference type="OrthoDB" id="303614at2759"/>
<feature type="domain" description="Pyridoxamine 5'-phosphate oxidase N-terminal" evidence="16">
    <location>
        <begin position="48"/>
        <end position="158"/>
    </location>
</feature>
<comment type="catalytic activity">
    <reaction evidence="13">
        <text>pyridoxine 5'-phosphate + O2 = pyridoxal 5'-phosphate + H2O2</text>
        <dbReference type="Rhea" id="RHEA:15149"/>
        <dbReference type="ChEBI" id="CHEBI:15379"/>
        <dbReference type="ChEBI" id="CHEBI:16240"/>
        <dbReference type="ChEBI" id="CHEBI:58589"/>
        <dbReference type="ChEBI" id="CHEBI:597326"/>
        <dbReference type="EC" id="1.4.3.5"/>
    </reaction>
    <physiologicalReaction direction="left-to-right" evidence="13">
        <dbReference type="Rhea" id="RHEA:15150"/>
    </physiologicalReaction>
</comment>
<evidence type="ECO:0000256" key="4">
    <source>
        <dbReference type="ARBA" id="ARBA00005037"/>
    </source>
</evidence>
<evidence type="ECO:0000256" key="15">
    <source>
        <dbReference type="ARBA" id="ARBA00077914"/>
    </source>
</evidence>
<comment type="similarity">
    <text evidence="5">Belongs to the pyridoxamine 5'-phosphate oxidase family.</text>
</comment>
<comment type="subunit">
    <text evidence="6">Homodimer.</text>
</comment>
<comment type="catalytic activity">
    <reaction evidence="12">
        <text>pyridoxamine 5'-phosphate + O2 + H2O = pyridoxal 5'-phosphate + H2O2 + NH4(+)</text>
        <dbReference type="Rhea" id="RHEA:15817"/>
        <dbReference type="ChEBI" id="CHEBI:15377"/>
        <dbReference type="ChEBI" id="CHEBI:15379"/>
        <dbReference type="ChEBI" id="CHEBI:16240"/>
        <dbReference type="ChEBI" id="CHEBI:28938"/>
        <dbReference type="ChEBI" id="CHEBI:58451"/>
        <dbReference type="ChEBI" id="CHEBI:597326"/>
        <dbReference type="EC" id="1.4.3.5"/>
    </reaction>
    <physiologicalReaction direction="left-to-right" evidence="12">
        <dbReference type="Rhea" id="RHEA:15818"/>
    </physiologicalReaction>
</comment>
<keyword evidence="11" id="KW-0664">Pyridoxine biosynthesis</keyword>
<comment type="cofactor">
    <cofactor evidence="1">
        <name>FMN</name>
        <dbReference type="ChEBI" id="CHEBI:58210"/>
    </cofactor>
</comment>
<comment type="pathway">
    <text evidence="3">Cofactor metabolism; pyridoxal 5'-phosphate salvage; pyridoxal 5'-phosphate from pyridoxamine 5'-phosphate: step 1/1.</text>
</comment>
<evidence type="ECO:0000259" key="16">
    <source>
        <dbReference type="Pfam" id="PF01243"/>
    </source>
</evidence>
<name>A0A6P6Y9C5_DERPT</name>
<reference evidence="19" key="1">
    <citation type="submission" date="2025-08" db="UniProtKB">
        <authorList>
            <consortium name="RefSeq"/>
        </authorList>
    </citation>
    <scope>IDENTIFICATION</scope>
    <source>
        <strain evidence="19">Airmid</strain>
    </source>
</reference>
<dbReference type="GO" id="GO:0004733">
    <property type="term" value="F:pyridoxamine phosphate oxidase activity"/>
    <property type="evidence" value="ECO:0007669"/>
    <property type="project" value="UniProtKB-EC"/>
</dbReference>
<evidence type="ECO:0000259" key="17">
    <source>
        <dbReference type="Pfam" id="PF10590"/>
    </source>
</evidence>
<comment type="function">
    <text evidence="2">Catalyzes the oxidation of either pyridoxine 5'-phosphate (PNP) or pyridoxamine 5'-phosphate (PMP) into pyridoxal 5'-phosphate (PLP).</text>
</comment>
<dbReference type="SUPFAM" id="SSF50475">
    <property type="entry name" value="FMN-binding split barrel"/>
    <property type="match status" value="1"/>
</dbReference>
<dbReference type="RefSeq" id="XP_027201977.1">
    <property type="nucleotide sequence ID" value="XM_027346176.1"/>
</dbReference>
<dbReference type="InParanoid" id="A0A6P6Y9C5"/>
<evidence type="ECO:0000256" key="5">
    <source>
        <dbReference type="ARBA" id="ARBA00007301"/>
    </source>
</evidence>
<evidence type="ECO:0000256" key="10">
    <source>
        <dbReference type="ARBA" id="ARBA00023002"/>
    </source>
</evidence>
<dbReference type="HAMAP" id="MF_01629">
    <property type="entry name" value="PdxH"/>
    <property type="match status" value="1"/>
</dbReference>
<protein>
    <recommendedName>
        <fullName evidence="14">Pyridoxine-5'-phosphate oxidase</fullName>
        <ecNumber evidence="7">1.4.3.5</ecNumber>
    </recommendedName>
    <alternativeName>
        <fullName evidence="15">Pyridoxamine-phosphate oxidase</fullName>
    </alternativeName>
</protein>
<evidence type="ECO:0000256" key="1">
    <source>
        <dbReference type="ARBA" id="ARBA00001917"/>
    </source>
</evidence>
<proteinExistence type="inferred from homology"/>
<evidence type="ECO:0000313" key="18">
    <source>
        <dbReference type="Proteomes" id="UP000515146"/>
    </source>
</evidence>
<dbReference type="AlphaFoldDB" id="A0A6P6Y9C5"/>
<dbReference type="InterPro" id="IPR019576">
    <property type="entry name" value="Pyridoxamine_oxidase_dimer_C"/>
</dbReference>
<dbReference type="KEGG" id="dpte:113795935"/>
<evidence type="ECO:0000256" key="13">
    <source>
        <dbReference type="ARBA" id="ARBA00052947"/>
    </source>
</evidence>
<dbReference type="GO" id="GO:0010181">
    <property type="term" value="F:FMN binding"/>
    <property type="evidence" value="ECO:0007669"/>
    <property type="project" value="InterPro"/>
</dbReference>
<dbReference type="GO" id="GO:0008615">
    <property type="term" value="P:pyridoxine biosynthetic process"/>
    <property type="evidence" value="ECO:0007669"/>
    <property type="project" value="UniProtKB-KW"/>
</dbReference>
<keyword evidence="18" id="KW-1185">Reference proteome</keyword>
<evidence type="ECO:0000313" key="19">
    <source>
        <dbReference type="RefSeq" id="XP_027201977.1"/>
    </source>
</evidence>
<keyword evidence="8" id="KW-0285">Flavoprotein</keyword>
<dbReference type="EC" id="1.4.3.5" evidence="7"/>
<feature type="domain" description="Pyridoxine 5'-phosphate oxidase dimerisation C-terminal" evidence="17">
    <location>
        <begin position="181"/>
        <end position="219"/>
    </location>
</feature>
<keyword evidence="10" id="KW-0560">Oxidoreductase</keyword>
<dbReference type="Pfam" id="PF10590">
    <property type="entry name" value="PNP_phzG_C"/>
    <property type="match status" value="1"/>
</dbReference>
<evidence type="ECO:0000256" key="11">
    <source>
        <dbReference type="ARBA" id="ARBA00023096"/>
    </source>
</evidence>
<dbReference type="Gene3D" id="2.30.110.10">
    <property type="entry name" value="Electron Transport, Fmn-binding Protein, Chain A"/>
    <property type="match status" value="1"/>
</dbReference>
<dbReference type="NCBIfam" id="NF004231">
    <property type="entry name" value="PRK05679.1"/>
    <property type="match status" value="1"/>
</dbReference>
<evidence type="ECO:0000256" key="12">
    <source>
        <dbReference type="ARBA" id="ARBA00050530"/>
    </source>
</evidence>
<dbReference type="InterPro" id="IPR012349">
    <property type="entry name" value="Split_barrel_FMN-bd"/>
</dbReference>
<dbReference type="Pfam" id="PF01243">
    <property type="entry name" value="PNPOx_N"/>
    <property type="match status" value="1"/>
</dbReference>
<evidence type="ECO:0000256" key="6">
    <source>
        <dbReference type="ARBA" id="ARBA00011738"/>
    </source>
</evidence>
<dbReference type="UniPathway" id="UPA01068">
    <property type="reaction ID" value="UER00304"/>
</dbReference>
<evidence type="ECO:0000256" key="8">
    <source>
        <dbReference type="ARBA" id="ARBA00022630"/>
    </source>
</evidence>
<dbReference type="InterPro" id="IPR000659">
    <property type="entry name" value="Pyridox_Oxase"/>
</dbReference>
<accession>A0A6P6Y9C5</accession>
<dbReference type="FunCoup" id="A0A6P6Y9C5">
    <property type="interactions" value="892"/>
</dbReference>
<evidence type="ECO:0000256" key="9">
    <source>
        <dbReference type="ARBA" id="ARBA00022643"/>
    </source>
</evidence>
<dbReference type="InterPro" id="IPR011576">
    <property type="entry name" value="Pyridox_Oxase_N"/>
</dbReference>
<dbReference type="OMA" id="AYFRTRP"/>
<evidence type="ECO:0000256" key="7">
    <source>
        <dbReference type="ARBA" id="ARBA00012801"/>
    </source>
</evidence>
<dbReference type="NCBIfam" id="TIGR00558">
    <property type="entry name" value="pdxH"/>
    <property type="match status" value="1"/>
</dbReference>
<dbReference type="PANTHER" id="PTHR10851">
    <property type="entry name" value="PYRIDOXINE-5-PHOSPHATE OXIDASE"/>
    <property type="match status" value="1"/>
</dbReference>
<dbReference type="PANTHER" id="PTHR10851:SF0">
    <property type="entry name" value="PYRIDOXINE-5'-PHOSPHATE OXIDASE"/>
    <property type="match status" value="1"/>
</dbReference>
<comment type="pathway">
    <text evidence="4">Cofactor metabolism; pyridoxal 5'-phosphate salvage; pyridoxal 5'-phosphate from pyridoxine 5'-phosphate: step 1/1.</text>
</comment>